<evidence type="ECO:0000313" key="2">
    <source>
        <dbReference type="EMBL" id="MFC4335196.1"/>
    </source>
</evidence>
<dbReference type="EMBL" id="JBHSDK010000012">
    <property type="protein sequence ID" value="MFC4335196.1"/>
    <property type="molecule type" value="Genomic_DNA"/>
</dbReference>
<dbReference type="Proteomes" id="UP001595823">
    <property type="component" value="Unassembled WGS sequence"/>
</dbReference>
<feature type="region of interest" description="Disordered" evidence="1">
    <location>
        <begin position="156"/>
        <end position="181"/>
    </location>
</feature>
<name>A0ABV8TXF6_9ACTN</name>
<evidence type="ECO:0000256" key="1">
    <source>
        <dbReference type="SAM" id="MobiDB-lite"/>
    </source>
</evidence>
<gene>
    <name evidence="2" type="ORF">ACFPET_08295</name>
</gene>
<proteinExistence type="predicted"/>
<dbReference type="RefSeq" id="WP_380619653.1">
    <property type="nucleotide sequence ID" value="NZ_JBHSDK010000012.1"/>
</dbReference>
<protein>
    <submittedName>
        <fullName evidence="2">Uncharacterized protein</fullName>
    </submittedName>
</protein>
<evidence type="ECO:0000313" key="3">
    <source>
        <dbReference type="Proteomes" id="UP001595823"/>
    </source>
</evidence>
<reference evidence="3" key="1">
    <citation type="journal article" date="2019" name="Int. J. Syst. Evol. Microbiol.">
        <title>The Global Catalogue of Microorganisms (GCM) 10K type strain sequencing project: providing services to taxonomists for standard genome sequencing and annotation.</title>
        <authorList>
            <consortium name="The Broad Institute Genomics Platform"/>
            <consortium name="The Broad Institute Genome Sequencing Center for Infectious Disease"/>
            <person name="Wu L."/>
            <person name="Ma J."/>
        </authorList>
    </citation>
    <scope>NUCLEOTIDE SEQUENCE [LARGE SCALE GENOMIC DNA]</scope>
    <source>
        <strain evidence="3">IBRC-M 10908</strain>
    </source>
</reference>
<sequence length="286" mass="30890">MNQQREWWIQVTYPGLTGHIDDETADEAMSTLPGLAQVRTGPAESVMQCSITAAALAEAIAEALKATERVWRDQLDGEGTATAVRALDRAEHDGELVEFGPINLVGLAGIARLLDVSRPRASEIVNLFGFPDPVGVSDNGRYWALNEVIRWKPTWERKPGRPGAKRPKATTGKTGRRLPLPTGEDLEKMAAAMGFNDAFAKLAEEGKLSTKEVGVLSMFLPGIRTMTVGQYPLIIHAVQYAEDALAGGDTAGAESWADDIAAHLKAPQAAHLIMAYLRYATDQKSA</sequence>
<comment type="caution">
    <text evidence="2">The sequence shown here is derived from an EMBL/GenBank/DDBJ whole genome shotgun (WGS) entry which is preliminary data.</text>
</comment>
<organism evidence="2 3">
    <name type="scientific">Salininema proteolyticum</name>
    <dbReference type="NCBI Taxonomy" id="1607685"/>
    <lineage>
        <taxon>Bacteria</taxon>
        <taxon>Bacillati</taxon>
        <taxon>Actinomycetota</taxon>
        <taxon>Actinomycetes</taxon>
        <taxon>Glycomycetales</taxon>
        <taxon>Glycomycetaceae</taxon>
        <taxon>Salininema</taxon>
    </lineage>
</organism>
<keyword evidence="3" id="KW-1185">Reference proteome</keyword>
<accession>A0ABV8TXF6</accession>